<reference evidence="1" key="1">
    <citation type="submission" date="2022-01" db="EMBL/GenBank/DDBJ databases">
        <authorList>
            <person name="King R."/>
        </authorList>
    </citation>
    <scope>NUCLEOTIDE SEQUENCE</scope>
</reference>
<dbReference type="EMBL" id="OV725080">
    <property type="protein sequence ID" value="CAH1400280.1"/>
    <property type="molecule type" value="Genomic_DNA"/>
</dbReference>
<proteinExistence type="predicted"/>
<evidence type="ECO:0000313" key="2">
    <source>
        <dbReference type="Proteomes" id="UP001152798"/>
    </source>
</evidence>
<keyword evidence="2" id="KW-1185">Reference proteome</keyword>
<accession>A0A9P0HE41</accession>
<dbReference type="Proteomes" id="UP001152798">
    <property type="component" value="Chromosome 4"/>
</dbReference>
<dbReference type="OrthoDB" id="10044893at2759"/>
<gene>
    <name evidence="1" type="ORF">NEZAVI_LOCUS9559</name>
</gene>
<dbReference type="AlphaFoldDB" id="A0A9P0HE41"/>
<evidence type="ECO:0000313" key="1">
    <source>
        <dbReference type="EMBL" id="CAH1400280.1"/>
    </source>
</evidence>
<organism evidence="1 2">
    <name type="scientific">Nezara viridula</name>
    <name type="common">Southern green stink bug</name>
    <name type="synonym">Cimex viridulus</name>
    <dbReference type="NCBI Taxonomy" id="85310"/>
    <lineage>
        <taxon>Eukaryota</taxon>
        <taxon>Metazoa</taxon>
        <taxon>Ecdysozoa</taxon>
        <taxon>Arthropoda</taxon>
        <taxon>Hexapoda</taxon>
        <taxon>Insecta</taxon>
        <taxon>Pterygota</taxon>
        <taxon>Neoptera</taxon>
        <taxon>Paraneoptera</taxon>
        <taxon>Hemiptera</taxon>
        <taxon>Heteroptera</taxon>
        <taxon>Panheteroptera</taxon>
        <taxon>Pentatomomorpha</taxon>
        <taxon>Pentatomoidea</taxon>
        <taxon>Pentatomidae</taxon>
        <taxon>Pentatominae</taxon>
        <taxon>Nezara</taxon>
    </lineage>
</organism>
<protein>
    <submittedName>
        <fullName evidence="1">Uncharacterized protein</fullName>
    </submittedName>
</protein>
<sequence>MWTNLMPSVRCKELHSQSERARLYASFARRGFRSLALVGASDEDALDLIHTYPLSGKQLTCLSLRCSSLTDRGLEALIDHLQVSDSTLILADNEGVLRQQCWVYLVK</sequence>
<name>A0A9P0HE41_NEZVI</name>